<evidence type="ECO:0000313" key="6">
    <source>
        <dbReference type="Proteomes" id="UP001610563"/>
    </source>
</evidence>
<proteinExistence type="inferred from homology"/>
<dbReference type="EMBL" id="JBFTWV010000181">
    <property type="protein sequence ID" value="KAL2784410.1"/>
    <property type="molecule type" value="Genomic_DNA"/>
</dbReference>
<comment type="similarity">
    <text evidence="3">Belongs to the FMN-dependent alpha-hydroxy acid dehydrogenase family.</text>
</comment>
<name>A0ABR4FMF6_9EURO</name>
<dbReference type="InterPro" id="IPR000262">
    <property type="entry name" value="FMN-dep_DH"/>
</dbReference>
<protein>
    <submittedName>
        <fullName evidence="5">FMN-dependent dehydrogenase</fullName>
    </submittedName>
</protein>
<evidence type="ECO:0000256" key="1">
    <source>
        <dbReference type="ARBA" id="ARBA00001917"/>
    </source>
</evidence>
<dbReference type="PROSITE" id="PS51349">
    <property type="entry name" value="FMN_HYDROXY_ACID_DH_2"/>
    <property type="match status" value="1"/>
</dbReference>
<evidence type="ECO:0000313" key="5">
    <source>
        <dbReference type="EMBL" id="KAL2784410.1"/>
    </source>
</evidence>
<dbReference type="Gene3D" id="3.20.20.70">
    <property type="entry name" value="Aldolase class I"/>
    <property type="match status" value="1"/>
</dbReference>
<dbReference type="Proteomes" id="UP001610563">
    <property type="component" value="Unassembled WGS sequence"/>
</dbReference>
<dbReference type="PANTHER" id="PTHR10578:SF86">
    <property type="entry name" value="DEPENDENT DEHYDROGENASE, PUTATIVE (AFU_ORTHOLOGUE AFUA_6G02720)-RELATED"/>
    <property type="match status" value="1"/>
</dbReference>
<comment type="caution">
    <text evidence="5">The sequence shown here is derived from an EMBL/GenBank/DDBJ whole genome shotgun (WGS) entry which is preliminary data.</text>
</comment>
<dbReference type="InterPro" id="IPR037396">
    <property type="entry name" value="FMN_HAD"/>
</dbReference>
<dbReference type="PIRSF" id="PIRSF000138">
    <property type="entry name" value="Al-hdrx_acd_dh"/>
    <property type="match status" value="1"/>
</dbReference>
<reference evidence="5 6" key="1">
    <citation type="submission" date="2024-07" db="EMBL/GenBank/DDBJ databases">
        <title>Section-level genome sequencing and comparative genomics of Aspergillus sections Usti and Cavernicolus.</title>
        <authorList>
            <consortium name="Lawrence Berkeley National Laboratory"/>
            <person name="Nybo J.L."/>
            <person name="Vesth T.C."/>
            <person name="Theobald S."/>
            <person name="Frisvad J.C."/>
            <person name="Larsen T.O."/>
            <person name="Kjaerboelling I."/>
            <person name="Rothschild-Mancinelli K."/>
            <person name="Lyhne E.K."/>
            <person name="Kogle M.E."/>
            <person name="Barry K."/>
            <person name="Clum A."/>
            <person name="Na H."/>
            <person name="Ledsgaard L."/>
            <person name="Lin J."/>
            <person name="Lipzen A."/>
            <person name="Kuo A."/>
            <person name="Riley R."/>
            <person name="Mondo S."/>
            <person name="Labutti K."/>
            <person name="Haridas S."/>
            <person name="Pangalinan J."/>
            <person name="Salamov A.A."/>
            <person name="Simmons B.A."/>
            <person name="Magnuson J.K."/>
            <person name="Chen J."/>
            <person name="Drula E."/>
            <person name="Henrissat B."/>
            <person name="Wiebenga A."/>
            <person name="Lubbers R.J."/>
            <person name="Gomes A.C."/>
            <person name="Makela M.R."/>
            <person name="Stajich J."/>
            <person name="Grigoriev I.V."/>
            <person name="Mortensen U.H."/>
            <person name="De Vries R.P."/>
            <person name="Baker S.E."/>
            <person name="Andersen M.R."/>
        </authorList>
    </citation>
    <scope>NUCLEOTIDE SEQUENCE [LARGE SCALE GENOMIC DNA]</scope>
    <source>
        <strain evidence="5 6">CBS 209.92</strain>
    </source>
</reference>
<dbReference type="InterPro" id="IPR008259">
    <property type="entry name" value="FMN_hydac_DH_AS"/>
</dbReference>
<keyword evidence="2" id="KW-0560">Oxidoreductase</keyword>
<organism evidence="5 6">
    <name type="scientific">Aspergillus keveii</name>
    <dbReference type="NCBI Taxonomy" id="714993"/>
    <lineage>
        <taxon>Eukaryota</taxon>
        <taxon>Fungi</taxon>
        <taxon>Dikarya</taxon>
        <taxon>Ascomycota</taxon>
        <taxon>Pezizomycotina</taxon>
        <taxon>Eurotiomycetes</taxon>
        <taxon>Eurotiomycetidae</taxon>
        <taxon>Eurotiales</taxon>
        <taxon>Aspergillaceae</taxon>
        <taxon>Aspergillus</taxon>
        <taxon>Aspergillus subgen. Nidulantes</taxon>
    </lineage>
</organism>
<sequence>MSETHGDYQKVIYTNGMHRNLRPEVTTGPCHLEAQARQALNKKAFDYIRGGAGRKATMARHRLAFDQWMLIPRMLATSTVDMSTTLFDKNYPSPILMTPIGVQSLAHLEKEPGLAEVCSQLDIPYIMSSTANSSFEVVTASGLGRQWYQLYWPRNGEILLSLLERARQNGFDALVFGLSDPVFQEKYRDKTGLTVYEDITSASREWMNQIVGQNHTWDEVAFLRKAWSGPLILKGIQHVGDARAALAHGCDGIVVSNHGGRQLDGAVGSLDVLPEVVDAVGSEMTILLDSGIRTGSDIVKALALGAHAVLVGRPVMYGYAINGKPGAKAVLEGLLADLHLSMGTAGIPSISACKREVLRRTPSGRDVKL</sequence>
<dbReference type="SUPFAM" id="SSF51395">
    <property type="entry name" value="FMN-linked oxidoreductases"/>
    <property type="match status" value="1"/>
</dbReference>
<dbReference type="PANTHER" id="PTHR10578">
    <property type="entry name" value="S -2-HYDROXY-ACID OXIDASE-RELATED"/>
    <property type="match status" value="1"/>
</dbReference>
<gene>
    <name evidence="5" type="ORF">BJX66DRAFT_330014</name>
</gene>
<comment type="cofactor">
    <cofactor evidence="1">
        <name>FMN</name>
        <dbReference type="ChEBI" id="CHEBI:58210"/>
    </cofactor>
</comment>
<evidence type="ECO:0000259" key="4">
    <source>
        <dbReference type="PROSITE" id="PS51349"/>
    </source>
</evidence>
<dbReference type="InterPro" id="IPR013785">
    <property type="entry name" value="Aldolase_TIM"/>
</dbReference>
<dbReference type="InterPro" id="IPR012133">
    <property type="entry name" value="Alpha-hydoxy_acid_DH_FMN"/>
</dbReference>
<dbReference type="PROSITE" id="PS00557">
    <property type="entry name" value="FMN_HYDROXY_ACID_DH_1"/>
    <property type="match status" value="1"/>
</dbReference>
<keyword evidence="6" id="KW-1185">Reference proteome</keyword>
<evidence type="ECO:0000256" key="3">
    <source>
        <dbReference type="ARBA" id="ARBA00024042"/>
    </source>
</evidence>
<accession>A0ABR4FMF6</accession>
<evidence type="ECO:0000256" key="2">
    <source>
        <dbReference type="ARBA" id="ARBA00023002"/>
    </source>
</evidence>
<dbReference type="Pfam" id="PF01070">
    <property type="entry name" value="FMN_dh"/>
    <property type="match status" value="1"/>
</dbReference>
<feature type="domain" description="FMN hydroxy acid dehydrogenase" evidence="4">
    <location>
        <begin position="21"/>
        <end position="363"/>
    </location>
</feature>